<keyword evidence="1" id="KW-0489">Methyltransferase</keyword>
<dbReference type="GO" id="GO:0008168">
    <property type="term" value="F:methyltransferase activity"/>
    <property type="evidence" value="ECO:0007669"/>
    <property type="project" value="UniProtKB-KW"/>
</dbReference>
<sequence length="283" mass="32687">MKQLLKRLYFALRPQDRVIVMDYSIPPKAIYNKERPHRALFDMIAANDGQYRALMEKALSLQQHFVGIKEQAQETDAAQPAWNNNFVPGLDIILLYTLLTDLKPKRYVEIGSGTTTKTALKARTEQKLDFTITCVDPSPRREIKAIADTWHPSLVQHHTLETFKALEAGDILFFDGTHTLVPNSDVMWFFMEVLPVLKPGVIVQVHDIYLPYDYPQFMLDRYYSENYILGALLLNNPEKYTVIAPNYYISEQAQLAKILDPLWAAPNLRNVERHGGSFWFRIN</sequence>
<keyword evidence="1" id="KW-0808">Transferase</keyword>
<evidence type="ECO:0000313" key="1">
    <source>
        <dbReference type="EMBL" id="GAA4342372.1"/>
    </source>
</evidence>
<evidence type="ECO:0000313" key="2">
    <source>
        <dbReference type="Proteomes" id="UP001501725"/>
    </source>
</evidence>
<proteinExistence type="predicted"/>
<dbReference type="EMBL" id="BAABGY010000016">
    <property type="protein sequence ID" value="GAA4342372.1"/>
    <property type="molecule type" value="Genomic_DNA"/>
</dbReference>
<organism evidence="1 2">
    <name type="scientific">Flaviaesturariibacter amylovorans</name>
    <dbReference type="NCBI Taxonomy" id="1084520"/>
    <lineage>
        <taxon>Bacteria</taxon>
        <taxon>Pseudomonadati</taxon>
        <taxon>Bacteroidota</taxon>
        <taxon>Chitinophagia</taxon>
        <taxon>Chitinophagales</taxon>
        <taxon>Chitinophagaceae</taxon>
        <taxon>Flaviaestuariibacter</taxon>
    </lineage>
</organism>
<dbReference type="GO" id="GO:0032259">
    <property type="term" value="P:methylation"/>
    <property type="evidence" value="ECO:0007669"/>
    <property type="project" value="UniProtKB-KW"/>
</dbReference>
<dbReference type="Pfam" id="PF13578">
    <property type="entry name" value="Methyltransf_24"/>
    <property type="match status" value="1"/>
</dbReference>
<keyword evidence="2" id="KW-1185">Reference proteome</keyword>
<comment type="caution">
    <text evidence="1">The sequence shown here is derived from an EMBL/GenBank/DDBJ whole genome shotgun (WGS) entry which is preliminary data.</text>
</comment>
<accession>A0ABP8HPU3</accession>
<dbReference type="RefSeq" id="WP_345257884.1">
    <property type="nucleotide sequence ID" value="NZ_BAABGY010000016.1"/>
</dbReference>
<gene>
    <name evidence="1" type="ORF">GCM10023184_41750</name>
</gene>
<dbReference type="Gene3D" id="3.40.50.150">
    <property type="entry name" value="Vaccinia Virus protein VP39"/>
    <property type="match status" value="1"/>
</dbReference>
<dbReference type="InterPro" id="IPR029063">
    <property type="entry name" value="SAM-dependent_MTases_sf"/>
</dbReference>
<name>A0ABP8HPU3_9BACT</name>
<dbReference type="Proteomes" id="UP001501725">
    <property type="component" value="Unassembled WGS sequence"/>
</dbReference>
<reference evidence="2" key="1">
    <citation type="journal article" date="2019" name="Int. J. Syst. Evol. Microbiol.">
        <title>The Global Catalogue of Microorganisms (GCM) 10K type strain sequencing project: providing services to taxonomists for standard genome sequencing and annotation.</title>
        <authorList>
            <consortium name="The Broad Institute Genomics Platform"/>
            <consortium name="The Broad Institute Genome Sequencing Center for Infectious Disease"/>
            <person name="Wu L."/>
            <person name="Ma J."/>
        </authorList>
    </citation>
    <scope>NUCLEOTIDE SEQUENCE [LARGE SCALE GENOMIC DNA]</scope>
    <source>
        <strain evidence="2">JCM 17919</strain>
    </source>
</reference>
<protein>
    <submittedName>
        <fullName evidence="1">Class I SAM-dependent methyltransferase</fullName>
    </submittedName>
</protein>
<dbReference type="SUPFAM" id="SSF53335">
    <property type="entry name" value="S-adenosyl-L-methionine-dependent methyltransferases"/>
    <property type="match status" value="1"/>
</dbReference>